<sequence length="308" mass="33604">MLRASGLHGDFDREMTHPPSDPAVPLKGLLAVRVRALRQAQKLSRRALSERSGVSPRYLAQLEAGAGNISITLLQKIAVALEVPVQGLLSDDTPEDHEVQRIGQLYLDAPEAVQRKVRQLLAAQNPAALRSGRICLIGLRGAGKSTLGRMASEALHLPFVELNRRIEDETGMPVAEVIALYGQDGYRRMEAQAISRVVAAHDRLILAVAGGLVAEETTYQQVLEQFHTIWLQASPAEHMQRVRAQGDLRPMEGNPAAMQQLKSLLQARVPLYERAEARVDTSNKTVNASLNDLIKVIAAGGFLQRSSG</sequence>
<feature type="binding site" evidence="7">
    <location>
        <position position="145"/>
    </location>
    <ligand>
        <name>Mg(2+)</name>
        <dbReference type="ChEBI" id="CHEBI:18420"/>
    </ligand>
</feature>
<evidence type="ECO:0000256" key="6">
    <source>
        <dbReference type="ARBA" id="ARBA00023141"/>
    </source>
</evidence>
<evidence type="ECO:0000259" key="9">
    <source>
        <dbReference type="PROSITE" id="PS50943"/>
    </source>
</evidence>
<dbReference type="GO" id="GO:0009423">
    <property type="term" value="P:chorismate biosynthetic process"/>
    <property type="evidence" value="ECO:0007669"/>
    <property type="project" value="UniProtKB-UniRule"/>
</dbReference>
<dbReference type="HAMAP" id="MF_00109">
    <property type="entry name" value="Shikimate_kinase"/>
    <property type="match status" value="1"/>
</dbReference>
<comment type="caution">
    <text evidence="10">The sequence shown here is derived from an EMBL/GenBank/DDBJ whole genome shotgun (WGS) entry which is preliminary data.</text>
</comment>
<accession>A0A640VQK1</accession>
<dbReference type="PRINTS" id="PR01100">
    <property type="entry name" value="SHIKIMTKNASE"/>
</dbReference>
<dbReference type="EMBL" id="BLIV01000002">
    <property type="protein sequence ID" value="GFE49730.1"/>
    <property type="molecule type" value="Genomic_DNA"/>
</dbReference>
<gene>
    <name evidence="10" type="primary">aroK_1</name>
    <name evidence="7" type="synonym">aroK</name>
    <name evidence="10" type="ORF">So717_14830</name>
</gene>
<dbReference type="SUPFAM" id="SSF52540">
    <property type="entry name" value="P-loop containing nucleoside triphosphate hydrolases"/>
    <property type="match status" value="1"/>
</dbReference>
<dbReference type="GO" id="GO:0004765">
    <property type="term" value="F:shikimate kinase activity"/>
    <property type="evidence" value="ECO:0007669"/>
    <property type="project" value="UniProtKB-UniRule"/>
</dbReference>
<keyword evidence="4 7" id="KW-0418">Kinase</keyword>
<evidence type="ECO:0000313" key="10">
    <source>
        <dbReference type="EMBL" id="GFE49730.1"/>
    </source>
</evidence>
<evidence type="ECO:0000256" key="2">
    <source>
        <dbReference type="ARBA" id="ARBA00022679"/>
    </source>
</evidence>
<dbReference type="PANTHER" id="PTHR21087:SF16">
    <property type="entry name" value="SHIKIMATE KINASE 1, CHLOROPLASTIC"/>
    <property type="match status" value="1"/>
</dbReference>
<feature type="binding site" evidence="7">
    <location>
        <position position="249"/>
    </location>
    <ligand>
        <name>ATP</name>
        <dbReference type="ChEBI" id="CHEBI:30616"/>
    </ligand>
</feature>
<feature type="domain" description="HTH cro/C1-type" evidence="9">
    <location>
        <begin position="34"/>
        <end position="88"/>
    </location>
</feature>
<comment type="pathway">
    <text evidence="7">Metabolic intermediate biosynthesis; chorismate biosynthesis; chorismate from D-erythrose 4-phosphate and phosphoenolpyruvate: step 5/7.</text>
</comment>
<dbReference type="InterPro" id="IPR000623">
    <property type="entry name" value="Shikimate_kinase/TSH1"/>
</dbReference>
<keyword evidence="2 7" id="KW-0808">Transferase</keyword>
<evidence type="ECO:0000256" key="5">
    <source>
        <dbReference type="ARBA" id="ARBA00022840"/>
    </source>
</evidence>
<name>A0A640VQK1_9RHOB</name>
<comment type="subcellular location">
    <subcellularLocation>
        <location evidence="7">Cytoplasm</location>
    </subcellularLocation>
</comment>
<dbReference type="UniPathway" id="UPA00053">
    <property type="reaction ID" value="UER00088"/>
</dbReference>
<comment type="similarity">
    <text evidence="7">Belongs to the shikimate kinase family.</text>
</comment>
<comment type="function">
    <text evidence="7">Catalyzes the specific phosphorylation of the 3-hydroxyl group of shikimic acid using ATP as a cosubstrate.</text>
</comment>
<keyword evidence="7" id="KW-0460">Magnesium</keyword>
<dbReference type="CDD" id="cd00093">
    <property type="entry name" value="HTH_XRE"/>
    <property type="match status" value="1"/>
</dbReference>
<dbReference type="Pfam" id="PF01381">
    <property type="entry name" value="HTH_3"/>
    <property type="match status" value="1"/>
</dbReference>
<comment type="caution">
    <text evidence="7">Lacks conserved residue(s) required for the propagation of feature annotation.</text>
</comment>
<comment type="subunit">
    <text evidence="7">Monomer.</text>
</comment>
<dbReference type="NCBIfam" id="NF006015">
    <property type="entry name" value="PRK08154.1"/>
    <property type="match status" value="1"/>
</dbReference>
<dbReference type="PROSITE" id="PS50943">
    <property type="entry name" value="HTH_CROC1"/>
    <property type="match status" value="1"/>
</dbReference>
<evidence type="ECO:0000313" key="11">
    <source>
        <dbReference type="Proteomes" id="UP000436522"/>
    </source>
</evidence>
<evidence type="ECO:0000256" key="3">
    <source>
        <dbReference type="ARBA" id="ARBA00022741"/>
    </source>
</evidence>
<keyword evidence="1 7" id="KW-0028">Amino-acid biosynthesis</keyword>
<dbReference type="GO" id="GO:0003677">
    <property type="term" value="F:DNA binding"/>
    <property type="evidence" value="ECO:0007669"/>
    <property type="project" value="InterPro"/>
</dbReference>
<dbReference type="GO" id="GO:0000287">
    <property type="term" value="F:magnesium ion binding"/>
    <property type="evidence" value="ECO:0007669"/>
    <property type="project" value="UniProtKB-UniRule"/>
</dbReference>
<dbReference type="EC" id="2.7.1.71" evidence="7"/>
<organism evidence="10 11">
    <name type="scientific">Roseobacter cerasinus</name>
    <dbReference type="NCBI Taxonomy" id="2602289"/>
    <lineage>
        <taxon>Bacteria</taxon>
        <taxon>Pseudomonadati</taxon>
        <taxon>Pseudomonadota</taxon>
        <taxon>Alphaproteobacteria</taxon>
        <taxon>Rhodobacterales</taxon>
        <taxon>Roseobacteraceae</taxon>
        <taxon>Roseobacter</taxon>
    </lineage>
</organism>
<keyword evidence="3 7" id="KW-0547">Nucleotide-binding</keyword>
<keyword evidence="11" id="KW-1185">Reference proteome</keyword>
<keyword evidence="7" id="KW-0479">Metal-binding</keyword>
<keyword evidence="7" id="KW-0963">Cytoplasm</keyword>
<keyword evidence="5 7" id="KW-0067">ATP-binding</keyword>
<dbReference type="SMART" id="SM00530">
    <property type="entry name" value="HTH_XRE"/>
    <property type="match status" value="1"/>
</dbReference>
<keyword evidence="6 7" id="KW-0057">Aromatic amino acid biosynthesis</keyword>
<evidence type="ECO:0000256" key="1">
    <source>
        <dbReference type="ARBA" id="ARBA00022605"/>
    </source>
</evidence>
<dbReference type="GO" id="GO:0009073">
    <property type="term" value="P:aromatic amino acid family biosynthetic process"/>
    <property type="evidence" value="ECO:0007669"/>
    <property type="project" value="UniProtKB-KW"/>
</dbReference>
<dbReference type="Gene3D" id="1.10.260.40">
    <property type="entry name" value="lambda repressor-like DNA-binding domains"/>
    <property type="match status" value="1"/>
</dbReference>
<evidence type="ECO:0000256" key="4">
    <source>
        <dbReference type="ARBA" id="ARBA00022777"/>
    </source>
</evidence>
<feature type="region of interest" description="Disordered" evidence="8">
    <location>
        <begin position="1"/>
        <end position="22"/>
    </location>
</feature>
<dbReference type="GO" id="GO:0005829">
    <property type="term" value="C:cytosol"/>
    <property type="evidence" value="ECO:0007669"/>
    <property type="project" value="TreeGrafter"/>
</dbReference>
<dbReference type="InterPro" id="IPR027417">
    <property type="entry name" value="P-loop_NTPase"/>
</dbReference>
<comment type="catalytic activity">
    <reaction evidence="7">
        <text>shikimate + ATP = 3-phosphoshikimate + ADP + H(+)</text>
        <dbReference type="Rhea" id="RHEA:13121"/>
        <dbReference type="ChEBI" id="CHEBI:15378"/>
        <dbReference type="ChEBI" id="CHEBI:30616"/>
        <dbReference type="ChEBI" id="CHEBI:36208"/>
        <dbReference type="ChEBI" id="CHEBI:145989"/>
        <dbReference type="ChEBI" id="CHEBI:456216"/>
        <dbReference type="EC" id="2.7.1.71"/>
    </reaction>
</comment>
<comment type="cofactor">
    <cofactor evidence="7">
        <name>Mg(2+)</name>
        <dbReference type="ChEBI" id="CHEBI:18420"/>
    </cofactor>
    <text evidence="7">Binds 1 Mg(2+) ion per subunit.</text>
</comment>
<dbReference type="AlphaFoldDB" id="A0A640VQK1"/>
<dbReference type="InterPro" id="IPR031322">
    <property type="entry name" value="Shikimate/glucono_kinase"/>
</dbReference>
<reference evidence="10 11" key="1">
    <citation type="submission" date="2019-12" db="EMBL/GenBank/DDBJ databases">
        <title>Roseobacter cerasinus sp. nov., isolated from seawater around aquaculture.</title>
        <authorList>
            <person name="Muramatsu S."/>
            <person name="Takabe Y."/>
            <person name="Mori K."/>
            <person name="Takaichi S."/>
            <person name="Hanada S."/>
        </authorList>
    </citation>
    <scope>NUCLEOTIDE SEQUENCE [LARGE SCALE GENOMIC DNA]</scope>
    <source>
        <strain evidence="10 11">AI77</strain>
    </source>
</reference>
<dbReference type="CDD" id="cd00464">
    <property type="entry name" value="SK"/>
    <property type="match status" value="1"/>
</dbReference>
<dbReference type="SUPFAM" id="SSF47413">
    <property type="entry name" value="lambda repressor-like DNA-binding domains"/>
    <property type="match status" value="1"/>
</dbReference>
<dbReference type="InterPro" id="IPR010982">
    <property type="entry name" value="Lambda_DNA-bd_dom_sf"/>
</dbReference>
<feature type="binding site" evidence="7">
    <location>
        <position position="268"/>
    </location>
    <ligand>
        <name>substrate</name>
    </ligand>
</feature>
<dbReference type="Gene3D" id="3.40.50.300">
    <property type="entry name" value="P-loop containing nucleotide triphosphate hydrolases"/>
    <property type="match status" value="1"/>
</dbReference>
<dbReference type="PANTHER" id="PTHR21087">
    <property type="entry name" value="SHIKIMATE KINASE"/>
    <property type="match status" value="1"/>
</dbReference>
<evidence type="ECO:0000256" key="8">
    <source>
        <dbReference type="SAM" id="MobiDB-lite"/>
    </source>
</evidence>
<protein>
    <recommendedName>
        <fullName evidence="7">Shikimate kinase</fullName>
        <shortName evidence="7">SK</shortName>
        <ecNumber evidence="7">2.7.1.71</ecNumber>
    </recommendedName>
</protein>
<dbReference type="GO" id="GO:0005524">
    <property type="term" value="F:ATP binding"/>
    <property type="evidence" value="ECO:0007669"/>
    <property type="project" value="UniProtKB-UniRule"/>
</dbReference>
<feature type="binding site" evidence="7">
    <location>
        <position position="187"/>
    </location>
    <ligand>
        <name>substrate</name>
    </ligand>
</feature>
<dbReference type="Proteomes" id="UP000436522">
    <property type="component" value="Unassembled WGS sequence"/>
</dbReference>
<proteinExistence type="inferred from homology"/>
<dbReference type="Pfam" id="PF01202">
    <property type="entry name" value="SKI"/>
    <property type="match status" value="1"/>
</dbReference>
<evidence type="ECO:0000256" key="7">
    <source>
        <dbReference type="HAMAP-Rule" id="MF_00109"/>
    </source>
</evidence>
<feature type="binding site" evidence="7">
    <location>
        <position position="210"/>
    </location>
    <ligand>
        <name>substrate</name>
    </ligand>
</feature>
<dbReference type="InterPro" id="IPR001387">
    <property type="entry name" value="Cro/C1-type_HTH"/>
</dbReference>
<dbReference type="GO" id="GO:0008652">
    <property type="term" value="P:amino acid biosynthetic process"/>
    <property type="evidence" value="ECO:0007669"/>
    <property type="project" value="UniProtKB-KW"/>
</dbReference>
<feature type="binding site" evidence="7">
    <location>
        <begin position="141"/>
        <end position="146"/>
    </location>
    <ligand>
        <name>ATP</name>
        <dbReference type="ChEBI" id="CHEBI:30616"/>
    </ligand>
</feature>